<dbReference type="RefSeq" id="YP_009848271.1">
    <property type="nucleotide sequence ID" value="NC_048782.1"/>
</dbReference>
<dbReference type="GeneID" id="55618689"/>
<name>A0A515MHB9_9CAUD</name>
<accession>A0A515MHB9</accession>
<protein>
    <submittedName>
        <fullName evidence="1">Uncharacterized protein</fullName>
    </submittedName>
</protein>
<proteinExistence type="predicted"/>
<gene>
    <name evidence="1" type="primary">57</name>
    <name evidence="1" type="ORF">SEA_SLEEPYHEAD_57</name>
</gene>
<keyword evidence="2" id="KW-1185">Reference proteome</keyword>
<dbReference type="KEGG" id="vg:55618689"/>
<reference evidence="1 2" key="1">
    <citation type="submission" date="2019-05" db="EMBL/GenBank/DDBJ databases">
        <authorList>
            <person name="Andrick R."/>
            <person name="Dugal D."/>
            <person name="Kinney M."/>
            <person name="Taplin D."/>
            <person name="Molloy S.D."/>
            <person name="Garlena R.A."/>
            <person name="Russell D.A."/>
            <person name="Pope W.H."/>
            <person name="Jacobs-Sera D."/>
            <person name="Hatfull G.F."/>
        </authorList>
    </citation>
    <scope>NUCLEOTIDE SEQUENCE [LARGE SCALE GENOMIC DNA]</scope>
</reference>
<evidence type="ECO:0000313" key="2">
    <source>
        <dbReference type="Proteomes" id="UP000320841"/>
    </source>
</evidence>
<dbReference type="Proteomes" id="UP000320841">
    <property type="component" value="Segment"/>
</dbReference>
<organism evidence="1 2">
    <name type="scientific">Rhodococcus phage Sleepyhead</name>
    <dbReference type="NCBI Taxonomy" id="2591131"/>
    <lineage>
        <taxon>Viruses</taxon>
        <taxon>Duplodnaviria</taxon>
        <taxon>Heunggongvirae</taxon>
        <taxon>Uroviricota</taxon>
        <taxon>Caudoviricetes</taxon>
        <taxon>Sleepyheadvirus</taxon>
        <taxon>Sleepyheadvirus sleepyhead</taxon>
    </lineage>
</organism>
<evidence type="ECO:0000313" key="1">
    <source>
        <dbReference type="EMBL" id="QDM56072.1"/>
    </source>
</evidence>
<dbReference type="EMBL" id="MK967380">
    <property type="protein sequence ID" value="QDM56072.1"/>
    <property type="molecule type" value="Genomic_DNA"/>
</dbReference>
<sequence length="58" mass="6301">MCTRWGRYSAGLVVDVIADDETGSVICLDCGFHPAGKCHTAHVQETDLIDPERGRRAA</sequence>